<dbReference type="RefSeq" id="WP_344890591.1">
    <property type="nucleotide sequence ID" value="NZ_BAAAWD010000006.1"/>
</dbReference>
<accession>A0ABP6KE23</accession>
<reference evidence="2" key="1">
    <citation type="journal article" date="2019" name="Int. J. Syst. Evol. Microbiol.">
        <title>The Global Catalogue of Microorganisms (GCM) 10K type strain sequencing project: providing services to taxonomists for standard genome sequencing and annotation.</title>
        <authorList>
            <consortium name="The Broad Institute Genomics Platform"/>
            <consortium name="The Broad Institute Genome Sequencing Center for Infectious Disease"/>
            <person name="Wu L."/>
            <person name="Ma J."/>
        </authorList>
    </citation>
    <scope>NUCLEOTIDE SEQUENCE [LARGE SCALE GENOMIC DNA]</scope>
    <source>
        <strain evidence="2">JCM 3106</strain>
    </source>
</reference>
<dbReference type="Proteomes" id="UP001499930">
    <property type="component" value="Unassembled WGS sequence"/>
</dbReference>
<evidence type="ECO:0008006" key="3">
    <source>
        <dbReference type="Google" id="ProtNLM"/>
    </source>
</evidence>
<comment type="caution">
    <text evidence="1">The sequence shown here is derived from an EMBL/GenBank/DDBJ whole genome shotgun (WGS) entry which is preliminary data.</text>
</comment>
<name>A0ABP6KE23_9ACTN</name>
<sequence>MVTHRTAVVPLDSETSGVCLCGHRADYVIETRWFSGRHSRDPVCSPHVTAVLQGIAKKNARRDGG</sequence>
<evidence type="ECO:0000313" key="2">
    <source>
        <dbReference type="Proteomes" id="UP001499930"/>
    </source>
</evidence>
<evidence type="ECO:0000313" key="1">
    <source>
        <dbReference type="EMBL" id="GAA2996536.1"/>
    </source>
</evidence>
<protein>
    <recommendedName>
        <fullName evidence="3">DUF3499 domain-containing protein</fullName>
    </recommendedName>
</protein>
<dbReference type="EMBL" id="BAAAWD010000006">
    <property type="protein sequence ID" value="GAA2996536.1"/>
    <property type="molecule type" value="Genomic_DNA"/>
</dbReference>
<gene>
    <name evidence="1" type="ORF">GCM10017559_16300</name>
</gene>
<organism evidence="1 2">
    <name type="scientific">Streptosporangium longisporum</name>
    <dbReference type="NCBI Taxonomy" id="46187"/>
    <lineage>
        <taxon>Bacteria</taxon>
        <taxon>Bacillati</taxon>
        <taxon>Actinomycetota</taxon>
        <taxon>Actinomycetes</taxon>
        <taxon>Streptosporangiales</taxon>
        <taxon>Streptosporangiaceae</taxon>
        <taxon>Streptosporangium</taxon>
    </lineage>
</organism>
<keyword evidence="2" id="KW-1185">Reference proteome</keyword>
<proteinExistence type="predicted"/>